<feature type="domain" description="MEKHLA" evidence="1">
    <location>
        <begin position="18"/>
        <end position="153"/>
    </location>
</feature>
<gene>
    <name evidence="2" type="ORF">C0630_02645</name>
</gene>
<evidence type="ECO:0000259" key="1">
    <source>
        <dbReference type="Pfam" id="PF08670"/>
    </source>
</evidence>
<dbReference type="EMBL" id="PKUN01000002">
    <property type="protein sequence ID" value="PLX63077.1"/>
    <property type="molecule type" value="Genomic_DNA"/>
</dbReference>
<protein>
    <submittedName>
        <fullName evidence="2">MEKHLA domain-containing protein</fullName>
    </submittedName>
</protein>
<sequence length="156" mass="18049">MSNRIIPSAENCYRQDQAIILCDSFYRLTGRKLLDCDEASLGESLYFAPFVVVSHDTGVEQIFNYANKMALDLFEMSWEQFTSLPSRQSAEQPQREERERLLSDVAARGYIDNYTGVRISRTGKRFFIRNATVWNLQHLGEFFGQAAMFRAWSPVQ</sequence>
<reference evidence="2 3" key="1">
    <citation type="submission" date="2017-11" db="EMBL/GenBank/DDBJ databases">
        <title>Genome-resolved metagenomics identifies genetic mobility, metabolic interactions, and unexpected diversity in perchlorate-reducing communities.</title>
        <authorList>
            <person name="Barnum T.P."/>
            <person name="Figueroa I.A."/>
            <person name="Carlstrom C.I."/>
            <person name="Lucas L.N."/>
            <person name="Engelbrektson A.L."/>
            <person name="Coates J.D."/>
        </authorList>
    </citation>
    <scope>NUCLEOTIDE SEQUENCE [LARGE SCALE GENOMIC DNA]</scope>
    <source>
        <strain evidence="2">BM301</strain>
    </source>
</reference>
<organism evidence="2 3">
    <name type="scientific">Sedimenticola selenatireducens</name>
    <dbReference type="NCBI Taxonomy" id="191960"/>
    <lineage>
        <taxon>Bacteria</taxon>
        <taxon>Pseudomonadati</taxon>
        <taxon>Pseudomonadota</taxon>
        <taxon>Gammaproteobacteria</taxon>
        <taxon>Chromatiales</taxon>
        <taxon>Sedimenticolaceae</taxon>
        <taxon>Sedimenticola</taxon>
    </lineage>
</organism>
<dbReference type="Pfam" id="PF08670">
    <property type="entry name" value="MEKHLA"/>
    <property type="match status" value="1"/>
</dbReference>
<proteinExistence type="predicted"/>
<dbReference type="Proteomes" id="UP000235015">
    <property type="component" value="Unassembled WGS sequence"/>
</dbReference>
<dbReference type="STRING" id="1111735.GCA_000428045_02790"/>
<accession>A0A2N6D092</accession>
<dbReference type="InterPro" id="IPR013978">
    <property type="entry name" value="MEKHLA"/>
</dbReference>
<name>A0A2N6D092_9GAMM</name>
<evidence type="ECO:0000313" key="3">
    <source>
        <dbReference type="Proteomes" id="UP000235015"/>
    </source>
</evidence>
<dbReference type="AlphaFoldDB" id="A0A2N6D092"/>
<comment type="caution">
    <text evidence="2">The sequence shown here is derived from an EMBL/GenBank/DDBJ whole genome shotgun (WGS) entry which is preliminary data.</text>
</comment>
<evidence type="ECO:0000313" key="2">
    <source>
        <dbReference type="EMBL" id="PLX63077.1"/>
    </source>
</evidence>